<dbReference type="InterPro" id="IPR052022">
    <property type="entry name" value="26kDa_periplasmic_antigen"/>
</dbReference>
<dbReference type="PIRSF" id="PIRSF029033">
    <property type="entry name" value="UCP029033"/>
    <property type="match status" value="1"/>
</dbReference>
<dbReference type="RefSeq" id="WP_151149345.1">
    <property type="nucleotide sequence ID" value="NZ_WAIE01000001.1"/>
</dbReference>
<dbReference type="Pfam" id="PF04402">
    <property type="entry name" value="SIMPL"/>
    <property type="match status" value="1"/>
</dbReference>
<dbReference type="InterPro" id="IPR007497">
    <property type="entry name" value="SIMPL/DUF541"/>
</dbReference>
<dbReference type="Gene3D" id="3.30.70.2970">
    <property type="entry name" value="Protein of unknown function (DUF541), domain 2"/>
    <property type="match status" value="1"/>
</dbReference>
<dbReference type="Proteomes" id="UP000438699">
    <property type="component" value="Unassembled WGS sequence"/>
</dbReference>
<proteinExistence type="predicted"/>
<dbReference type="InterPro" id="IPR016907">
    <property type="entry name" value="UCP029033"/>
</dbReference>
<evidence type="ECO:0000313" key="1">
    <source>
        <dbReference type="EMBL" id="KAB1443061.1"/>
    </source>
</evidence>
<dbReference type="OrthoDB" id="9806540at2"/>
<dbReference type="PANTHER" id="PTHR34387">
    <property type="entry name" value="SLR1258 PROTEIN"/>
    <property type="match status" value="1"/>
</dbReference>
<evidence type="ECO:0000313" key="2">
    <source>
        <dbReference type="Proteomes" id="UP000438699"/>
    </source>
</evidence>
<name>A0A6N6N5P0_9BACT</name>
<dbReference type="EMBL" id="WAIE01000001">
    <property type="protein sequence ID" value="KAB1443061.1"/>
    <property type="molecule type" value="Genomic_DNA"/>
</dbReference>
<dbReference type="GO" id="GO:0006974">
    <property type="term" value="P:DNA damage response"/>
    <property type="evidence" value="ECO:0007669"/>
    <property type="project" value="TreeGrafter"/>
</dbReference>
<comment type="caution">
    <text evidence="1">The sequence shown here is derived from an EMBL/GenBank/DDBJ whole genome shotgun (WGS) entry which is preliminary data.</text>
</comment>
<protein>
    <submittedName>
        <fullName evidence="1">SIMPL domain-containing protein</fullName>
    </submittedName>
</protein>
<keyword evidence="2" id="KW-1185">Reference proteome</keyword>
<dbReference type="Gene3D" id="3.30.110.170">
    <property type="entry name" value="Protein of unknown function (DUF541), domain 1"/>
    <property type="match status" value="1"/>
</dbReference>
<reference evidence="1 2" key="1">
    <citation type="journal article" date="2017" name="Int. J. Syst. Evol. Microbiol.">
        <title>Desulfovibrio senegalensis sp. nov., a mesophilic sulfate reducer isolated from marine sediment.</title>
        <authorList>
            <person name="Thioye A."/>
            <person name="Gam Z.B.A."/>
            <person name="Mbengue M."/>
            <person name="Cayol J.L."/>
            <person name="Joseph-Bartoli M."/>
            <person name="Toure-Kane C."/>
            <person name="Labat M."/>
        </authorList>
    </citation>
    <scope>NUCLEOTIDE SEQUENCE [LARGE SCALE GENOMIC DNA]</scope>
    <source>
        <strain evidence="1 2">DSM 101509</strain>
    </source>
</reference>
<organism evidence="1 2">
    <name type="scientific">Pseudodesulfovibrio senegalensis</name>
    <dbReference type="NCBI Taxonomy" id="1721087"/>
    <lineage>
        <taxon>Bacteria</taxon>
        <taxon>Pseudomonadati</taxon>
        <taxon>Thermodesulfobacteriota</taxon>
        <taxon>Desulfovibrionia</taxon>
        <taxon>Desulfovibrionales</taxon>
        <taxon>Desulfovibrionaceae</taxon>
    </lineage>
</organism>
<gene>
    <name evidence="1" type="ORF">F8A88_02005</name>
</gene>
<dbReference type="AlphaFoldDB" id="A0A6N6N5P0"/>
<sequence>MNENRSIHLVLAALVLGAGIAAGCALLGNAVTNFKAMDRYVTVKGFCEREYPADLAIWPISFRSTADDLRELQAKLESSSKTIMAFLEEKGLGDAEITPSAPLISENMYPQHNPGMPRPPRYTGQGIITVRSKDIRLVKKTMTQSGELVSRGVMMVRNYEFQPRFMYTGLETIKPEMIAEATRDARRAARQFAEDSGSSVGNIRRARQGMFSISNRDQYTPEIKRVRVVNTVEYFLKD</sequence>
<dbReference type="PANTHER" id="PTHR34387:SF2">
    <property type="entry name" value="SLR1258 PROTEIN"/>
    <property type="match status" value="1"/>
</dbReference>
<accession>A0A6N6N5P0</accession>
<dbReference type="PROSITE" id="PS51257">
    <property type="entry name" value="PROKAR_LIPOPROTEIN"/>
    <property type="match status" value="1"/>
</dbReference>